<organism evidence="3 4">
    <name type="scientific">Prevotella amnii DNF00058</name>
    <dbReference type="NCBI Taxonomy" id="1401066"/>
    <lineage>
        <taxon>Bacteria</taxon>
        <taxon>Pseudomonadati</taxon>
        <taxon>Bacteroidota</taxon>
        <taxon>Bacteroidia</taxon>
        <taxon>Bacteroidales</taxon>
        <taxon>Prevotellaceae</taxon>
        <taxon>Prevotella</taxon>
    </lineage>
</organism>
<dbReference type="InterPro" id="IPR003156">
    <property type="entry name" value="DHHA1_dom"/>
</dbReference>
<dbReference type="Proteomes" id="UP000029614">
    <property type="component" value="Unassembled WGS sequence"/>
</dbReference>
<name>A0A096C9I6_9BACT</name>
<evidence type="ECO:0000313" key="3">
    <source>
        <dbReference type="EMBL" id="KGF51587.1"/>
    </source>
</evidence>
<dbReference type="PANTHER" id="PTHR47618:SF1">
    <property type="entry name" value="BIFUNCTIONAL OLIGORIBONUCLEASE AND PAP PHOSPHATASE NRNA"/>
    <property type="match status" value="1"/>
</dbReference>
<evidence type="ECO:0000259" key="2">
    <source>
        <dbReference type="Pfam" id="PF02272"/>
    </source>
</evidence>
<dbReference type="InterPro" id="IPR051319">
    <property type="entry name" value="Oligoribo/pAp-PDE_c-di-AMP_PDE"/>
</dbReference>
<evidence type="ECO:0000259" key="1">
    <source>
        <dbReference type="Pfam" id="PF01368"/>
    </source>
</evidence>
<dbReference type="Gene3D" id="3.90.1640.10">
    <property type="entry name" value="inorganic pyrophosphatase (n-terminal core)"/>
    <property type="match status" value="1"/>
</dbReference>
<dbReference type="OrthoDB" id="9803668at2"/>
<dbReference type="GO" id="GO:0003676">
    <property type="term" value="F:nucleic acid binding"/>
    <property type="evidence" value="ECO:0007669"/>
    <property type="project" value="InterPro"/>
</dbReference>
<dbReference type="EMBL" id="JRNU01000033">
    <property type="protein sequence ID" value="KGF51587.1"/>
    <property type="molecule type" value="Genomic_DNA"/>
</dbReference>
<dbReference type="PANTHER" id="PTHR47618">
    <property type="entry name" value="BIFUNCTIONAL OLIGORIBONUCLEASE AND PAP PHOSPHATASE NRNA"/>
    <property type="match status" value="1"/>
</dbReference>
<dbReference type="InterPro" id="IPR001667">
    <property type="entry name" value="DDH_dom"/>
</dbReference>
<comment type="caution">
    <text evidence="3">The sequence shown here is derived from an EMBL/GenBank/DDBJ whole genome shotgun (WGS) entry which is preliminary data.</text>
</comment>
<protein>
    <submittedName>
        <fullName evidence="3">Exopolyphosphatase</fullName>
    </submittedName>
</protein>
<sequence>MFELLNKQEISLLKEVLSRKNNIVICAHKSPDGDAIGSTLAWKNFLEQHGKQNVKVCYPDAAPDFLHWLPGFNDTLRYDKQAVLMKEAFNKSDLVFYLDFGQSSRTDEMQAILESCQAPIILIDHHLHPQGNYLIKASFTHLSSTSEIIFNLICQLGGYEAMTKACAECIYCGMMTDTGGFTYNSNRPEIFTIISMLLQKGIDKDEIYNKVFHNYSEQALRLRSHIILNKMNYIENLHASYFTVTKGDLQRFRFTKGDLEGVVNIPQLIKGLKISISLREDTEKSNLVLVSLRSSNGFHCQPMATKFFNGGGHADAAGGKLHCSIEEAEQITIKALLFYKDELQNP</sequence>
<dbReference type="Pfam" id="PF02272">
    <property type="entry name" value="DHHA1"/>
    <property type="match status" value="1"/>
</dbReference>
<feature type="domain" description="DDH" evidence="1">
    <location>
        <begin position="22"/>
        <end position="174"/>
    </location>
</feature>
<dbReference type="Gene3D" id="3.10.310.30">
    <property type="match status" value="1"/>
</dbReference>
<accession>A0A096C9I6</accession>
<gene>
    <name evidence="3" type="ORF">HMPREF9302_06755</name>
</gene>
<proteinExistence type="predicted"/>
<reference evidence="3 4" key="1">
    <citation type="submission" date="2014-07" db="EMBL/GenBank/DDBJ databases">
        <authorList>
            <person name="McCorrison J."/>
            <person name="Sanka R."/>
            <person name="Torralba M."/>
            <person name="Gillis M."/>
            <person name="Haft D.H."/>
            <person name="Methe B."/>
            <person name="Sutton G."/>
            <person name="Nelson K.E."/>
        </authorList>
    </citation>
    <scope>NUCLEOTIDE SEQUENCE [LARGE SCALE GENOMIC DNA]</scope>
    <source>
        <strain evidence="3 4">DNF00058</strain>
    </source>
</reference>
<feature type="domain" description="DHHA1" evidence="2">
    <location>
        <begin position="251"/>
        <end position="323"/>
    </location>
</feature>
<dbReference type="AlphaFoldDB" id="A0A096C9I6"/>
<evidence type="ECO:0000313" key="4">
    <source>
        <dbReference type="Proteomes" id="UP000029614"/>
    </source>
</evidence>
<dbReference type="InterPro" id="IPR038763">
    <property type="entry name" value="DHH_sf"/>
</dbReference>
<dbReference type="RefSeq" id="WP_036855919.1">
    <property type="nucleotide sequence ID" value="NZ_JRNU01000033.1"/>
</dbReference>
<dbReference type="Pfam" id="PF01368">
    <property type="entry name" value="DHH"/>
    <property type="match status" value="1"/>
</dbReference>
<keyword evidence="4" id="KW-1185">Reference proteome</keyword>
<dbReference type="SUPFAM" id="SSF64182">
    <property type="entry name" value="DHH phosphoesterases"/>
    <property type="match status" value="1"/>
</dbReference>